<organism evidence="1 2">
    <name type="scientific">Roseivirga thermotolerans</name>
    <dbReference type="NCBI Taxonomy" id="1758176"/>
    <lineage>
        <taxon>Bacteria</taxon>
        <taxon>Pseudomonadati</taxon>
        <taxon>Bacteroidota</taxon>
        <taxon>Cytophagia</taxon>
        <taxon>Cytophagales</taxon>
        <taxon>Roseivirgaceae</taxon>
        <taxon>Roseivirga</taxon>
    </lineage>
</organism>
<accession>A0ABQ3I846</accession>
<dbReference type="Proteomes" id="UP000658258">
    <property type="component" value="Unassembled WGS sequence"/>
</dbReference>
<dbReference type="Pfam" id="PF14054">
    <property type="entry name" value="DUF4249"/>
    <property type="match status" value="1"/>
</dbReference>
<dbReference type="EMBL" id="BNAG01000004">
    <property type="protein sequence ID" value="GHE72431.1"/>
    <property type="molecule type" value="Genomic_DNA"/>
</dbReference>
<gene>
    <name evidence="1" type="ORF">GCM10011340_30930</name>
</gene>
<evidence type="ECO:0008006" key="3">
    <source>
        <dbReference type="Google" id="ProtNLM"/>
    </source>
</evidence>
<protein>
    <recommendedName>
        <fullName evidence="3">DUF4249 domain-containing protein</fullName>
    </recommendedName>
</protein>
<sequence length="283" mass="31894">MKSLKLYIGLFLFLVLTWSCEETIPIDSLQTESKVVIEALVTNHEGRSYVKLSRSRGFYETGATPRITNADVRVTTSLGETIVFVHNPTADPEKNGYYWPNANFTGEVGLSYTLNVTVNGEVYTATEELLPVTTIDSLKVKVDDEELEDPEVPGRIYSVLFYAKEPQDRVDHYLFKFYRNDSILLDWPTDIYFSDDEVLGETIDDVEIAGYYSEGDVVRVEMFSLTRKAFIFYSDLSNLLNNDGGMFSPPPANPRNNLSNGALGYFQVSAMDFEEMVVTPPGD</sequence>
<dbReference type="InterPro" id="IPR025345">
    <property type="entry name" value="DUF4249"/>
</dbReference>
<comment type="caution">
    <text evidence="1">The sequence shown here is derived from an EMBL/GenBank/DDBJ whole genome shotgun (WGS) entry which is preliminary data.</text>
</comment>
<reference evidence="2" key="1">
    <citation type="journal article" date="2019" name="Int. J. Syst. Evol. Microbiol.">
        <title>The Global Catalogue of Microorganisms (GCM) 10K type strain sequencing project: providing services to taxonomists for standard genome sequencing and annotation.</title>
        <authorList>
            <consortium name="The Broad Institute Genomics Platform"/>
            <consortium name="The Broad Institute Genome Sequencing Center for Infectious Disease"/>
            <person name="Wu L."/>
            <person name="Ma J."/>
        </authorList>
    </citation>
    <scope>NUCLEOTIDE SEQUENCE [LARGE SCALE GENOMIC DNA]</scope>
    <source>
        <strain evidence="2">CGMCC 1.15111</strain>
    </source>
</reference>
<evidence type="ECO:0000313" key="1">
    <source>
        <dbReference type="EMBL" id="GHE72431.1"/>
    </source>
</evidence>
<name>A0ABQ3I846_9BACT</name>
<evidence type="ECO:0000313" key="2">
    <source>
        <dbReference type="Proteomes" id="UP000658258"/>
    </source>
</evidence>
<proteinExistence type="predicted"/>
<dbReference type="RefSeq" id="WP_189631191.1">
    <property type="nucleotide sequence ID" value="NZ_BNAG01000004.1"/>
</dbReference>
<keyword evidence="2" id="KW-1185">Reference proteome</keyword>